<accession>A0AA41YN44</accession>
<evidence type="ECO:0000313" key="1">
    <source>
        <dbReference type="EMBL" id="MCW3475402.1"/>
    </source>
</evidence>
<keyword evidence="2" id="KW-1185">Reference proteome</keyword>
<evidence type="ECO:0000313" key="2">
    <source>
        <dbReference type="Proteomes" id="UP001165679"/>
    </source>
</evidence>
<organism evidence="1 2">
    <name type="scientific">Limobrevibacterium gyesilva</name>
    <dbReference type="NCBI Taxonomy" id="2991712"/>
    <lineage>
        <taxon>Bacteria</taxon>
        <taxon>Pseudomonadati</taxon>
        <taxon>Pseudomonadota</taxon>
        <taxon>Alphaproteobacteria</taxon>
        <taxon>Acetobacterales</taxon>
        <taxon>Acetobacteraceae</taxon>
        <taxon>Limobrevibacterium</taxon>
    </lineage>
</organism>
<dbReference type="AlphaFoldDB" id="A0AA41YN44"/>
<reference evidence="1" key="1">
    <citation type="submission" date="2022-09" db="EMBL/GenBank/DDBJ databases">
        <title>Rhodovastum sp. nov. RN2-1 isolated from soil in Seongnam, South Korea.</title>
        <authorList>
            <person name="Le N.T."/>
        </authorList>
    </citation>
    <scope>NUCLEOTIDE SEQUENCE</scope>
    <source>
        <strain evidence="1">RN2-1</strain>
    </source>
</reference>
<dbReference type="EMBL" id="JAPDNT010000008">
    <property type="protein sequence ID" value="MCW3475402.1"/>
    <property type="molecule type" value="Genomic_DNA"/>
</dbReference>
<protein>
    <submittedName>
        <fullName evidence="1">Uncharacterized protein</fullName>
    </submittedName>
</protein>
<gene>
    <name evidence="1" type="ORF">OL599_12535</name>
</gene>
<comment type="caution">
    <text evidence="1">The sequence shown here is derived from an EMBL/GenBank/DDBJ whole genome shotgun (WGS) entry which is preliminary data.</text>
</comment>
<reference evidence="1" key="2">
    <citation type="submission" date="2022-10" db="EMBL/GenBank/DDBJ databases">
        <authorList>
            <person name="Trinh H.N."/>
        </authorList>
    </citation>
    <scope>NUCLEOTIDE SEQUENCE</scope>
    <source>
        <strain evidence="1">RN2-1</strain>
    </source>
</reference>
<dbReference type="Proteomes" id="UP001165679">
    <property type="component" value="Unassembled WGS sequence"/>
</dbReference>
<proteinExistence type="predicted"/>
<sequence length="41" mass="4097">MSRSIALMFALAIAAVLAAALAPSATRPIFSSAPGMHIQAA</sequence>
<name>A0AA41YN44_9PROT</name>